<dbReference type="GO" id="GO:0006355">
    <property type="term" value="P:regulation of DNA-templated transcription"/>
    <property type="evidence" value="ECO:0007669"/>
    <property type="project" value="InterPro"/>
</dbReference>
<dbReference type="OrthoDB" id="9790442at2"/>
<sequence>MKLYLVEDDKKLNHILTNFLTKNEYDVHSPQDFSKIKEDFQHVDPDLVLMDITLPYFDGYYWTTVIRQVSDCPIIFMSARESAMDQIMALEYGGDDYITKPFSYDLLLAKIRSHIRRNYGQYADRHKERVITFGEFRYYPEKLQINYQEKVEAISQKEGELINIFLTKATRIVSRNELLAALWDNENFVDDNTLSVNITRLRKRLSNIGLPHAIQTIRGKGYKLILETSETR</sequence>
<dbReference type="Gene3D" id="6.10.250.690">
    <property type="match status" value="1"/>
</dbReference>
<keyword evidence="2" id="KW-0902">Two-component regulatory system</keyword>
<protein>
    <submittedName>
        <fullName evidence="10">Response regulator transcription factor</fullName>
    </submittedName>
</protein>
<dbReference type="RefSeq" id="WP_136136120.1">
    <property type="nucleotide sequence ID" value="NZ_SDGV01000004.1"/>
</dbReference>
<dbReference type="InterPro" id="IPR016032">
    <property type="entry name" value="Sig_transdc_resp-reg_C-effctor"/>
</dbReference>
<evidence type="ECO:0000256" key="6">
    <source>
        <dbReference type="PROSITE-ProRule" id="PRU00169"/>
    </source>
</evidence>
<accession>A0A4V3TVA7</accession>
<evidence type="ECO:0000256" key="2">
    <source>
        <dbReference type="ARBA" id="ARBA00023012"/>
    </source>
</evidence>
<dbReference type="InterPro" id="IPR036388">
    <property type="entry name" value="WH-like_DNA-bd_sf"/>
</dbReference>
<dbReference type="InterPro" id="IPR001789">
    <property type="entry name" value="Sig_transdc_resp-reg_receiver"/>
</dbReference>
<evidence type="ECO:0000256" key="3">
    <source>
        <dbReference type="ARBA" id="ARBA00023015"/>
    </source>
</evidence>
<gene>
    <name evidence="10" type="ORF">ESZ54_02620</name>
</gene>
<reference evidence="10 11" key="1">
    <citation type="submission" date="2019-01" db="EMBL/GenBank/DDBJ databases">
        <title>Vagococcus silagei sp. nov. isolated from brewer's grain.</title>
        <authorList>
            <person name="Guu J.-R."/>
        </authorList>
    </citation>
    <scope>NUCLEOTIDE SEQUENCE [LARGE SCALE GENOMIC DNA]</scope>
    <source>
        <strain evidence="10 11">2B-2</strain>
    </source>
</reference>
<dbReference type="PROSITE" id="PS51755">
    <property type="entry name" value="OMPR_PHOB"/>
    <property type="match status" value="1"/>
</dbReference>
<evidence type="ECO:0000313" key="10">
    <source>
        <dbReference type="EMBL" id="THB62119.1"/>
    </source>
</evidence>
<evidence type="ECO:0000256" key="1">
    <source>
        <dbReference type="ARBA" id="ARBA00022553"/>
    </source>
</evidence>
<dbReference type="AlphaFoldDB" id="A0A4V3TVA7"/>
<dbReference type="GO" id="GO:0000976">
    <property type="term" value="F:transcription cis-regulatory region binding"/>
    <property type="evidence" value="ECO:0007669"/>
    <property type="project" value="TreeGrafter"/>
</dbReference>
<dbReference type="SMART" id="SM00448">
    <property type="entry name" value="REC"/>
    <property type="match status" value="1"/>
</dbReference>
<evidence type="ECO:0000256" key="5">
    <source>
        <dbReference type="ARBA" id="ARBA00023163"/>
    </source>
</evidence>
<dbReference type="SUPFAM" id="SSF46894">
    <property type="entry name" value="C-terminal effector domain of the bipartite response regulators"/>
    <property type="match status" value="1"/>
</dbReference>
<comment type="caution">
    <text evidence="10">The sequence shown here is derived from an EMBL/GenBank/DDBJ whole genome shotgun (WGS) entry which is preliminary data.</text>
</comment>
<dbReference type="GO" id="GO:0005829">
    <property type="term" value="C:cytosol"/>
    <property type="evidence" value="ECO:0007669"/>
    <property type="project" value="TreeGrafter"/>
</dbReference>
<keyword evidence="11" id="KW-1185">Reference proteome</keyword>
<dbReference type="CDD" id="cd00383">
    <property type="entry name" value="trans_reg_C"/>
    <property type="match status" value="1"/>
</dbReference>
<evidence type="ECO:0000259" key="9">
    <source>
        <dbReference type="PROSITE" id="PS51755"/>
    </source>
</evidence>
<keyword evidence="1 6" id="KW-0597">Phosphoprotein</keyword>
<dbReference type="Gene3D" id="1.10.10.10">
    <property type="entry name" value="Winged helix-like DNA-binding domain superfamily/Winged helix DNA-binding domain"/>
    <property type="match status" value="1"/>
</dbReference>
<dbReference type="InterPro" id="IPR001867">
    <property type="entry name" value="OmpR/PhoB-type_DNA-bd"/>
</dbReference>
<dbReference type="GO" id="GO:0032993">
    <property type="term" value="C:protein-DNA complex"/>
    <property type="evidence" value="ECO:0007669"/>
    <property type="project" value="TreeGrafter"/>
</dbReference>
<feature type="domain" description="OmpR/PhoB-type" evidence="9">
    <location>
        <begin position="128"/>
        <end position="226"/>
    </location>
</feature>
<keyword evidence="3" id="KW-0805">Transcription regulation</keyword>
<dbReference type="SMART" id="SM00862">
    <property type="entry name" value="Trans_reg_C"/>
    <property type="match status" value="1"/>
</dbReference>
<dbReference type="SUPFAM" id="SSF52172">
    <property type="entry name" value="CheY-like"/>
    <property type="match status" value="1"/>
</dbReference>
<dbReference type="Gene3D" id="3.40.50.2300">
    <property type="match status" value="1"/>
</dbReference>
<dbReference type="Proteomes" id="UP000310506">
    <property type="component" value="Unassembled WGS sequence"/>
</dbReference>
<proteinExistence type="predicted"/>
<dbReference type="PANTHER" id="PTHR48111:SF31">
    <property type="entry name" value="TRANSCRIPTIONAL REGULATORY PROTEIN YXDJ"/>
    <property type="match status" value="1"/>
</dbReference>
<keyword evidence="4 7" id="KW-0238">DNA-binding</keyword>
<dbReference type="InterPro" id="IPR039420">
    <property type="entry name" value="WalR-like"/>
</dbReference>
<dbReference type="InterPro" id="IPR011006">
    <property type="entry name" value="CheY-like_superfamily"/>
</dbReference>
<dbReference type="EMBL" id="SDGV01000004">
    <property type="protein sequence ID" value="THB62119.1"/>
    <property type="molecule type" value="Genomic_DNA"/>
</dbReference>
<keyword evidence="5" id="KW-0804">Transcription</keyword>
<dbReference type="Pfam" id="PF00072">
    <property type="entry name" value="Response_reg"/>
    <property type="match status" value="1"/>
</dbReference>
<evidence type="ECO:0000259" key="8">
    <source>
        <dbReference type="PROSITE" id="PS50110"/>
    </source>
</evidence>
<evidence type="ECO:0000256" key="4">
    <source>
        <dbReference type="ARBA" id="ARBA00023125"/>
    </source>
</evidence>
<dbReference type="PROSITE" id="PS50110">
    <property type="entry name" value="RESPONSE_REGULATORY"/>
    <property type="match status" value="1"/>
</dbReference>
<name>A0A4V3TVA7_9ENTE</name>
<feature type="modified residue" description="4-aspartylphosphate" evidence="6">
    <location>
        <position position="51"/>
    </location>
</feature>
<dbReference type="GO" id="GO:0000156">
    <property type="term" value="F:phosphorelay response regulator activity"/>
    <property type="evidence" value="ECO:0007669"/>
    <property type="project" value="TreeGrafter"/>
</dbReference>
<feature type="DNA-binding region" description="OmpR/PhoB-type" evidence="7">
    <location>
        <begin position="128"/>
        <end position="226"/>
    </location>
</feature>
<dbReference type="PANTHER" id="PTHR48111">
    <property type="entry name" value="REGULATOR OF RPOS"/>
    <property type="match status" value="1"/>
</dbReference>
<evidence type="ECO:0000256" key="7">
    <source>
        <dbReference type="PROSITE-ProRule" id="PRU01091"/>
    </source>
</evidence>
<evidence type="ECO:0000313" key="11">
    <source>
        <dbReference type="Proteomes" id="UP000310506"/>
    </source>
</evidence>
<feature type="domain" description="Response regulatory" evidence="8">
    <location>
        <begin position="2"/>
        <end position="115"/>
    </location>
</feature>
<dbReference type="Pfam" id="PF00486">
    <property type="entry name" value="Trans_reg_C"/>
    <property type="match status" value="1"/>
</dbReference>
<organism evidence="10 11">
    <name type="scientific">Vagococcus silagei</name>
    <dbReference type="NCBI Taxonomy" id="2508885"/>
    <lineage>
        <taxon>Bacteria</taxon>
        <taxon>Bacillati</taxon>
        <taxon>Bacillota</taxon>
        <taxon>Bacilli</taxon>
        <taxon>Lactobacillales</taxon>
        <taxon>Enterococcaceae</taxon>
        <taxon>Vagococcus</taxon>
    </lineage>
</organism>